<dbReference type="Ensembl" id="ENSEEET00000062704.1">
    <property type="protein sequence ID" value="ENSEEEP00000058200.1"/>
    <property type="gene ID" value="ENSEEEG00000028322.1"/>
</dbReference>
<dbReference type="Pfam" id="PF00096">
    <property type="entry name" value="zf-C2H2"/>
    <property type="match status" value="2"/>
</dbReference>
<evidence type="ECO:0000256" key="2">
    <source>
        <dbReference type="ARBA" id="ARBA00022723"/>
    </source>
</evidence>
<dbReference type="InterPro" id="IPR036236">
    <property type="entry name" value="Znf_C2H2_sf"/>
</dbReference>
<dbReference type="InterPro" id="IPR013087">
    <property type="entry name" value="Znf_C2H2_type"/>
</dbReference>
<dbReference type="GO" id="GO:0005634">
    <property type="term" value="C:nucleus"/>
    <property type="evidence" value="ECO:0007669"/>
    <property type="project" value="UniProtKB-SubCell"/>
</dbReference>
<dbReference type="GO" id="GO:0008270">
    <property type="term" value="F:zinc ion binding"/>
    <property type="evidence" value="ECO:0007669"/>
    <property type="project" value="UniProtKB-KW"/>
</dbReference>
<dbReference type="SUPFAM" id="SSF57667">
    <property type="entry name" value="beta-beta-alpha zinc fingers"/>
    <property type="match status" value="2"/>
</dbReference>
<evidence type="ECO:0000256" key="4">
    <source>
        <dbReference type="ARBA" id="ARBA00022771"/>
    </source>
</evidence>
<dbReference type="SMART" id="SM00355">
    <property type="entry name" value="ZnF_C2H2"/>
    <property type="match status" value="4"/>
</dbReference>
<dbReference type="PANTHER" id="PTHR24394">
    <property type="entry name" value="ZINC FINGER PROTEIN"/>
    <property type="match status" value="1"/>
</dbReference>
<dbReference type="FunFam" id="3.30.160.60:FF:000733">
    <property type="entry name" value="Zinc finger protein 236 variant"/>
    <property type="match status" value="1"/>
</dbReference>
<keyword evidence="2" id="KW-0479">Metal-binding</keyword>
<dbReference type="GO" id="GO:0000981">
    <property type="term" value="F:DNA-binding transcription factor activity, RNA polymerase II-specific"/>
    <property type="evidence" value="ECO:0007669"/>
    <property type="project" value="TreeGrafter"/>
</dbReference>
<evidence type="ECO:0000256" key="3">
    <source>
        <dbReference type="ARBA" id="ARBA00022737"/>
    </source>
</evidence>
<dbReference type="Gene3D" id="3.30.160.60">
    <property type="entry name" value="Classic Zinc Finger"/>
    <property type="match status" value="4"/>
</dbReference>
<feature type="domain" description="C2H2-type" evidence="8">
    <location>
        <begin position="213"/>
        <end position="236"/>
    </location>
</feature>
<evidence type="ECO:0000259" key="8">
    <source>
        <dbReference type="PROSITE" id="PS50157"/>
    </source>
</evidence>
<proteinExistence type="predicted"/>
<keyword evidence="5" id="KW-0862">Zinc</keyword>
<dbReference type="PANTHER" id="PTHR24394:SF44">
    <property type="entry name" value="ZINC FINGER PROTEIN 271-LIKE"/>
    <property type="match status" value="1"/>
</dbReference>
<comment type="subcellular location">
    <subcellularLocation>
        <location evidence="1">Nucleus</location>
    </subcellularLocation>
</comment>
<dbReference type="FunFam" id="3.30.160.60:FF:000100">
    <property type="entry name" value="Zinc finger 45-like"/>
    <property type="match status" value="1"/>
</dbReference>
<reference evidence="9" key="3">
    <citation type="submission" date="2025-09" db="UniProtKB">
        <authorList>
            <consortium name="Ensembl"/>
        </authorList>
    </citation>
    <scope>IDENTIFICATION</scope>
</reference>
<reference evidence="9" key="2">
    <citation type="submission" date="2025-08" db="UniProtKB">
        <authorList>
            <consortium name="Ensembl"/>
        </authorList>
    </citation>
    <scope>IDENTIFICATION</scope>
</reference>
<feature type="domain" description="C2H2-type" evidence="8">
    <location>
        <begin position="148"/>
        <end position="175"/>
    </location>
</feature>
<keyword evidence="3" id="KW-0677">Repeat</keyword>
<evidence type="ECO:0000256" key="1">
    <source>
        <dbReference type="ARBA" id="ARBA00004123"/>
    </source>
</evidence>
<dbReference type="AlphaFoldDB" id="A0AAY5EMN4"/>
<keyword evidence="10" id="KW-1185">Reference proteome</keyword>
<sequence length="236" mass="27024">MCQGTYKRTANLKATAVPMTSELLNEINNCSQDSENFTVPQKADPDCMFVKSSEDQALINDDISHSHTVEGVPTPLPCPQDTETTSFPGEVRRDCREQYTVPSAELLSENSSKQKERNKNQCMFCLKTFDFPSKLSRHLLSHTGIRPFECQICYKSFKQLSHLQCHQWVHSRKDRTMIVGNLKSYQCAVCFKSFEAPSKLKRHYVIHTGQRPFQCSVCDRAFTQSGHLKTHMLSHR</sequence>
<keyword evidence="4 7" id="KW-0863">Zinc-finger</keyword>
<organism evidence="9 10">
    <name type="scientific">Electrophorus electricus</name>
    <name type="common">Electric eel</name>
    <name type="synonym">Gymnotus electricus</name>
    <dbReference type="NCBI Taxonomy" id="8005"/>
    <lineage>
        <taxon>Eukaryota</taxon>
        <taxon>Metazoa</taxon>
        <taxon>Chordata</taxon>
        <taxon>Craniata</taxon>
        <taxon>Vertebrata</taxon>
        <taxon>Euteleostomi</taxon>
        <taxon>Actinopterygii</taxon>
        <taxon>Neopterygii</taxon>
        <taxon>Teleostei</taxon>
        <taxon>Ostariophysi</taxon>
        <taxon>Gymnotiformes</taxon>
        <taxon>Gymnotoidei</taxon>
        <taxon>Gymnotidae</taxon>
        <taxon>Electrophorus</taxon>
    </lineage>
</organism>
<dbReference type="Proteomes" id="UP000314983">
    <property type="component" value="Chromosome 3"/>
</dbReference>
<evidence type="ECO:0000313" key="10">
    <source>
        <dbReference type="Proteomes" id="UP000314983"/>
    </source>
</evidence>
<reference evidence="9 10" key="1">
    <citation type="submission" date="2020-05" db="EMBL/GenBank/DDBJ databases">
        <title>Electrophorus electricus (electric eel) genome, fEleEle1, primary haplotype.</title>
        <authorList>
            <person name="Myers G."/>
            <person name="Meyer A."/>
            <person name="Fedrigo O."/>
            <person name="Formenti G."/>
            <person name="Rhie A."/>
            <person name="Tracey A."/>
            <person name="Sims Y."/>
            <person name="Jarvis E.D."/>
        </authorList>
    </citation>
    <scope>NUCLEOTIDE SEQUENCE [LARGE SCALE GENOMIC DNA]</scope>
</reference>
<protein>
    <recommendedName>
        <fullName evidence="8">C2H2-type domain-containing protein</fullName>
    </recommendedName>
</protein>
<evidence type="ECO:0000313" key="9">
    <source>
        <dbReference type="Ensembl" id="ENSEEEP00000058200.1"/>
    </source>
</evidence>
<feature type="domain" description="C2H2-type" evidence="8">
    <location>
        <begin position="185"/>
        <end position="212"/>
    </location>
</feature>
<accession>A0AAY5EMN4</accession>
<name>A0AAY5EMN4_ELEEL</name>
<dbReference type="PROSITE" id="PS00028">
    <property type="entry name" value="ZINC_FINGER_C2H2_1"/>
    <property type="match status" value="4"/>
</dbReference>
<evidence type="ECO:0000256" key="7">
    <source>
        <dbReference type="PROSITE-ProRule" id="PRU00042"/>
    </source>
</evidence>
<evidence type="ECO:0000256" key="5">
    <source>
        <dbReference type="ARBA" id="ARBA00022833"/>
    </source>
</evidence>
<dbReference type="FunFam" id="3.30.160.60:FF:002212">
    <property type="entry name" value="Zinc finger protein 672"/>
    <property type="match status" value="1"/>
</dbReference>
<dbReference type="GeneTree" id="ENSGT00940000162287"/>
<dbReference type="PROSITE" id="PS50157">
    <property type="entry name" value="ZINC_FINGER_C2H2_2"/>
    <property type="match status" value="4"/>
</dbReference>
<evidence type="ECO:0000256" key="6">
    <source>
        <dbReference type="ARBA" id="ARBA00023242"/>
    </source>
</evidence>
<keyword evidence="6" id="KW-0539">Nucleus</keyword>
<feature type="domain" description="C2H2-type" evidence="8">
    <location>
        <begin position="120"/>
        <end position="147"/>
    </location>
</feature>